<organism evidence="2 3">
    <name type="scientific">Mycetocola lacteus</name>
    <dbReference type="NCBI Taxonomy" id="76637"/>
    <lineage>
        <taxon>Bacteria</taxon>
        <taxon>Bacillati</taxon>
        <taxon>Actinomycetota</taxon>
        <taxon>Actinomycetes</taxon>
        <taxon>Micrococcales</taxon>
        <taxon>Microbacteriaceae</taxon>
        <taxon>Mycetocola</taxon>
    </lineage>
</organism>
<proteinExistence type="predicted"/>
<reference evidence="2 3" key="1">
    <citation type="submission" date="2018-10" db="EMBL/GenBank/DDBJ databases">
        <authorList>
            <person name="Li J."/>
        </authorList>
    </citation>
    <scope>NUCLEOTIDE SEQUENCE [LARGE SCALE GENOMIC DNA]</scope>
    <source>
        <strain evidence="2 3">JCM 11654</strain>
    </source>
</reference>
<dbReference type="EMBL" id="RCUY01000010">
    <property type="protein sequence ID" value="RLP81392.1"/>
    <property type="molecule type" value="Genomic_DNA"/>
</dbReference>
<feature type="region of interest" description="Disordered" evidence="1">
    <location>
        <begin position="1"/>
        <end position="33"/>
    </location>
</feature>
<keyword evidence="3" id="KW-1185">Reference proteome</keyword>
<evidence type="ECO:0000313" key="2">
    <source>
        <dbReference type="EMBL" id="RLP81392.1"/>
    </source>
</evidence>
<dbReference type="InterPro" id="IPR013783">
    <property type="entry name" value="Ig-like_fold"/>
</dbReference>
<sequence length="506" mass="51133">MLAQPAFAQPQDTPPTASATTTPDASTSSLITPVTPNFIQGTAGNTQIRFSAPATGRLLITAPSGTRINQVQIPGCTIAADGSTAECGTDASTWNAPIALTLASDGVTAPGTSTDGSISILVGDTTVSTVALSATVTANLATSSPTVQVGGSADLTASFAIASTGFLTLTAPQGTTFTRVSDARCQISASGTTITCAGPIRWRDPLTATIAVDPAIPVSTVLTGGTARLAAAGGAAITSSTFSVTVGDELATPEFEQQLNSIWGTGIPGATVNVHNDKNQLVAHTEVRGDGLWGIDIPFAGRGNHTFSLTQTLGTGSSKPTEVNVDFGEGMVVTSPMHGGVLNGTPATFTGTGTVGATVTVAGTTRTICTTVVTENGTWSCDATFELPPGGYTVTARQSGTVTSSATVSFTRQSTASAKDVAFTSPGENETVHTARPVFQGTGEPGSTVRVYGTSRTIGTATVDTAGHWSIPTPFDLSGGLNISAEQLPINGAAKSFDWVHFSIKL</sequence>
<dbReference type="Gene3D" id="2.60.40.10">
    <property type="entry name" value="Immunoglobulins"/>
    <property type="match status" value="2"/>
</dbReference>
<evidence type="ECO:0000313" key="3">
    <source>
        <dbReference type="Proteomes" id="UP000269438"/>
    </source>
</evidence>
<dbReference type="Proteomes" id="UP000269438">
    <property type="component" value="Unassembled WGS sequence"/>
</dbReference>
<dbReference type="GO" id="GO:0005975">
    <property type="term" value="P:carbohydrate metabolic process"/>
    <property type="evidence" value="ECO:0007669"/>
    <property type="project" value="UniProtKB-ARBA"/>
</dbReference>
<dbReference type="AlphaFoldDB" id="A0A3L7APN2"/>
<comment type="caution">
    <text evidence="2">The sequence shown here is derived from an EMBL/GenBank/DDBJ whole genome shotgun (WGS) entry which is preliminary data.</text>
</comment>
<evidence type="ECO:0000256" key="1">
    <source>
        <dbReference type="SAM" id="MobiDB-lite"/>
    </source>
</evidence>
<name>A0A3L7APN2_9MICO</name>
<protein>
    <recommendedName>
        <fullName evidence="4">Bacterial Ig-like domain-containing protein</fullName>
    </recommendedName>
</protein>
<dbReference type="OrthoDB" id="5012472at2"/>
<feature type="compositionally biased region" description="Low complexity" evidence="1">
    <location>
        <begin position="8"/>
        <end position="29"/>
    </location>
</feature>
<evidence type="ECO:0008006" key="4">
    <source>
        <dbReference type="Google" id="ProtNLM"/>
    </source>
</evidence>
<accession>A0A3L7APN2</accession>
<gene>
    <name evidence="2" type="ORF">D9V34_12265</name>
</gene>